<sequence>MVHATMQAIKGDLPEKHRQSPGMRLMGDQTPKPQLIRGVEAAAKGM</sequence>
<reference evidence="3" key="1">
    <citation type="journal article" date="2019" name="Int. J. Syst. Evol. Microbiol.">
        <title>The Global Catalogue of Microorganisms (GCM) 10K type strain sequencing project: providing services to taxonomists for standard genome sequencing and annotation.</title>
        <authorList>
            <consortium name="The Broad Institute Genomics Platform"/>
            <consortium name="The Broad Institute Genome Sequencing Center for Infectious Disease"/>
            <person name="Wu L."/>
            <person name="Ma J."/>
        </authorList>
    </citation>
    <scope>NUCLEOTIDE SEQUENCE [LARGE SCALE GENOMIC DNA]</scope>
    <source>
        <strain evidence="3">JCM 16578</strain>
    </source>
</reference>
<evidence type="ECO:0000313" key="2">
    <source>
        <dbReference type="EMBL" id="GAA3870531.1"/>
    </source>
</evidence>
<name>A0ABP7K9V6_9ACTN</name>
<gene>
    <name evidence="2" type="ORF">GCM10022207_39680</name>
</gene>
<keyword evidence="3" id="KW-1185">Reference proteome</keyword>
<dbReference type="EMBL" id="BAAAZA010000010">
    <property type="protein sequence ID" value="GAA3870531.1"/>
    <property type="molecule type" value="Genomic_DNA"/>
</dbReference>
<organism evidence="2 3">
    <name type="scientific">Streptomyces lannensis</name>
    <dbReference type="NCBI Taxonomy" id="766498"/>
    <lineage>
        <taxon>Bacteria</taxon>
        <taxon>Bacillati</taxon>
        <taxon>Actinomycetota</taxon>
        <taxon>Actinomycetes</taxon>
        <taxon>Kitasatosporales</taxon>
        <taxon>Streptomycetaceae</taxon>
        <taxon>Streptomyces</taxon>
    </lineage>
</organism>
<feature type="region of interest" description="Disordered" evidence="1">
    <location>
        <begin position="1"/>
        <end position="32"/>
    </location>
</feature>
<protein>
    <submittedName>
        <fullName evidence="2">Uncharacterized protein</fullName>
    </submittedName>
</protein>
<accession>A0ABP7K9V6</accession>
<evidence type="ECO:0000256" key="1">
    <source>
        <dbReference type="SAM" id="MobiDB-lite"/>
    </source>
</evidence>
<evidence type="ECO:0000313" key="3">
    <source>
        <dbReference type="Proteomes" id="UP001501563"/>
    </source>
</evidence>
<proteinExistence type="predicted"/>
<comment type="caution">
    <text evidence="2">The sequence shown here is derived from an EMBL/GenBank/DDBJ whole genome shotgun (WGS) entry which is preliminary data.</text>
</comment>
<dbReference type="Proteomes" id="UP001501563">
    <property type="component" value="Unassembled WGS sequence"/>
</dbReference>